<reference evidence="3 4" key="1">
    <citation type="journal article" date="2013" name="J. Microbiol.">
        <title>Mucilaginibacter ginsenosidivorax sp. nov., with ginsenoside converting activity isolated from sediment.</title>
        <authorList>
            <person name="Kim J.K."/>
            <person name="Choi T.E."/>
            <person name="Liu Q.M."/>
            <person name="Park H.Y."/>
            <person name="Yi T.H."/>
            <person name="Yoon M.H."/>
            <person name="Kim S.C."/>
            <person name="Im W.T."/>
        </authorList>
    </citation>
    <scope>NUCLEOTIDE SEQUENCE [LARGE SCALE GENOMIC DNA]</scope>
    <source>
        <strain evidence="3 4">KHI28</strain>
    </source>
</reference>
<dbReference type="RefSeq" id="WP_147053542.1">
    <property type="nucleotide sequence ID" value="NZ_CP042437.1"/>
</dbReference>
<dbReference type="KEGG" id="mgk:FSB76_10565"/>
<dbReference type="PRINTS" id="PR01438">
    <property type="entry name" value="UNVRSLSTRESS"/>
</dbReference>
<dbReference type="InterPro" id="IPR006015">
    <property type="entry name" value="Universal_stress_UspA"/>
</dbReference>
<dbReference type="AlphaFoldDB" id="A0A5B8VXP3"/>
<dbReference type="Proteomes" id="UP000321362">
    <property type="component" value="Chromosome"/>
</dbReference>
<keyword evidence="4" id="KW-1185">Reference proteome</keyword>
<dbReference type="PANTHER" id="PTHR46268:SF6">
    <property type="entry name" value="UNIVERSAL STRESS PROTEIN UP12"/>
    <property type="match status" value="1"/>
</dbReference>
<feature type="domain" description="UspA" evidence="2">
    <location>
        <begin position="4"/>
        <end position="151"/>
    </location>
</feature>
<name>A0A5B8VXP3_9SPHI</name>
<evidence type="ECO:0000259" key="2">
    <source>
        <dbReference type="Pfam" id="PF00582"/>
    </source>
</evidence>
<protein>
    <submittedName>
        <fullName evidence="3">Universal stress protein</fullName>
    </submittedName>
</protein>
<dbReference type="InterPro" id="IPR014729">
    <property type="entry name" value="Rossmann-like_a/b/a_fold"/>
</dbReference>
<dbReference type="Pfam" id="PF00582">
    <property type="entry name" value="Usp"/>
    <property type="match status" value="1"/>
</dbReference>
<organism evidence="3 4">
    <name type="scientific">Mucilaginibacter ginsenosidivorax</name>
    <dbReference type="NCBI Taxonomy" id="862126"/>
    <lineage>
        <taxon>Bacteria</taxon>
        <taxon>Pseudomonadati</taxon>
        <taxon>Bacteroidota</taxon>
        <taxon>Sphingobacteriia</taxon>
        <taxon>Sphingobacteriales</taxon>
        <taxon>Sphingobacteriaceae</taxon>
        <taxon>Mucilaginibacter</taxon>
    </lineage>
</organism>
<evidence type="ECO:0000313" key="3">
    <source>
        <dbReference type="EMBL" id="QEC76367.1"/>
    </source>
</evidence>
<dbReference type="PANTHER" id="PTHR46268">
    <property type="entry name" value="STRESS RESPONSE PROTEIN NHAX"/>
    <property type="match status" value="1"/>
</dbReference>
<comment type="similarity">
    <text evidence="1">Belongs to the universal stress protein A family.</text>
</comment>
<dbReference type="EMBL" id="CP042437">
    <property type="protein sequence ID" value="QEC76367.1"/>
    <property type="molecule type" value="Genomic_DNA"/>
</dbReference>
<dbReference type="InterPro" id="IPR006016">
    <property type="entry name" value="UspA"/>
</dbReference>
<dbReference type="Gene3D" id="3.40.50.620">
    <property type="entry name" value="HUPs"/>
    <property type="match status" value="1"/>
</dbReference>
<evidence type="ECO:0000256" key="1">
    <source>
        <dbReference type="ARBA" id="ARBA00008791"/>
    </source>
</evidence>
<gene>
    <name evidence="3" type="ORF">FSB76_10565</name>
</gene>
<dbReference type="SUPFAM" id="SSF52402">
    <property type="entry name" value="Adenine nucleotide alpha hydrolases-like"/>
    <property type="match status" value="1"/>
</dbReference>
<evidence type="ECO:0000313" key="4">
    <source>
        <dbReference type="Proteomes" id="UP000321362"/>
    </source>
</evidence>
<proteinExistence type="inferred from homology"/>
<sequence>MKISKILIGIDDSTYAHNAAAYGFDIAHTYNAAVGLVHIIEPTVFPQTPNDSLIGMPETMGIDQVELIDIQSKQSLSVIESIKKEYAGELEVTSFTDFNITADGILSCAKEFNADLIVLGTHSRTGLDRFLMGSVAENVVRHSTIPVLVVPFIA</sequence>
<dbReference type="OrthoDB" id="9788959at2"/>
<accession>A0A5B8VXP3</accession>
<dbReference type="CDD" id="cd00293">
    <property type="entry name" value="USP-like"/>
    <property type="match status" value="1"/>
</dbReference>